<organism evidence="2 3">
    <name type="scientific">Colletotrichum chrysophilum</name>
    <dbReference type="NCBI Taxonomy" id="1836956"/>
    <lineage>
        <taxon>Eukaryota</taxon>
        <taxon>Fungi</taxon>
        <taxon>Dikarya</taxon>
        <taxon>Ascomycota</taxon>
        <taxon>Pezizomycotina</taxon>
        <taxon>Sordariomycetes</taxon>
        <taxon>Hypocreomycetidae</taxon>
        <taxon>Glomerellales</taxon>
        <taxon>Glomerellaceae</taxon>
        <taxon>Colletotrichum</taxon>
        <taxon>Colletotrichum gloeosporioides species complex</taxon>
    </lineage>
</organism>
<name>A0AAD9AVB6_9PEZI</name>
<evidence type="ECO:0000313" key="3">
    <source>
        <dbReference type="Proteomes" id="UP001243330"/>
    </source>
</evidence>
<dbReference type="Proteomes" id="UP001243330">
    <property type="component" value="Unassembled WGS sequence"/>
</dbReference>
<sequence length="146" mass="15621">MKQQSGRLNSEGWAEKPTQSKMQEAAKPRAILEVKANGVCSGAKIPAGKGTSGSDWVSMFPTGRGQVGRCAVERSGQDAGKLPIFYTITEAFQFVDMRKAIQLPLASSGVCSSEEATFNRCDFATTTTTTTTTTTWVQSGLETTID</sequence>
<comment type="caution">
    <text evidence="2">The sequence shown here is derived from an EMBL/GenBank/DDBJ whole genome shotgun (WGS) entry which is preliminary data.</text>
</comment>
<keyword evidence="3" id="KW-1185">Reference proteome</keyword>
<dbReference type="AlphaFoldDB" id="A0AAD9AVB6"/>
<evidence type="ECO:0000256" key="1">
    <source>
        <dbReference type="SAM" id="MobiDB-lite"/>
    </source>
</evidence>
<evidence type="ECO:0000313" key="2">
    <source>
        <dbReference type="EMBL" id="KAK1854049.1"/>
    </source>
</evidence>
<proteinExistence type="predicted"/>
<gene>
    <name evidence="2" type="ORF">CCHR01_03354</name>
</gene>
<dbReference type="EMBL" id="JAQOWY010000044">
    <property type="protein sequence ID" value="KAK1854049.1"/>
    <property type="molecule type" value="Genomic_DNA"/>
</dbReference>
<reference evidence="2" key="1">
    <citation type="submission" date="2023-01" db="EMBL/GenBank/DDBJ databases">
        <title>Colletotrichum chrysophilum M932 genome sequence.</title>
        <authorList>
            <person name="Baroncelli R."/>
        </authorList>
    </citation>
    <scope>NUCLEOTIDE SEQUENCE</scope>
    <source>
        <strain evidence="2">M932</strain>
    </source>
</reference>
<protein>
    <submittedName>
        <fullName evidence="2">Uncharacterized protein</fullName>
    </submittedName>
</protein>
<accession>A0AAD9AVB6</accession>
<feature type="region of interest" description="Disordered" evidence="1">
    <location>
        <begin position="1"/>
        <end position="27"/>
    </location>
</feature>